<name>A0ABX6XSR6_9GAMM</name>
<dbReference type="Gene3D" id="3.40.50.300">
    <property type="entry name" value="P-loop containing nucleotide triphosphate hydrolases"/>
    <property type="match status" value="1"/>
</dbReference>
<sequence>MSVLAEMGVSTVSGASTITGDQNPEGDYEDRELVAINHEILKKIGGHPYLPVPDGFLDMFNSRRYIGSIREIVSARLAGVDRWAFKDPLTASLMPLWVRVFNTEKLAPIYLLAVRDPAAVAVSMNRQYDDSFIMAELVWLIRVCDALFHTGGNCMVVHYEDFFSGKADSLCRELQGYIYPEGHLASSEFVSTSKVKPALNRSAYSEYQVQNPLVRKLYFELSKCRGADFDRAALMNVVLECRSAMHQFSGWAELALTFYKKSNALRATVDAQGKREPQAAVDERITGALEQALAENANFLQKQIALEEQLRVLRIEFSEREKSVIEFRKSLQSARERSDGLVKENSELRVESLRLAKVEAQSSRLSKDISDVRQRLQAQRKKNDQLSRRLFALKSSTSYQFSLLCVKAIRQPGKNTVMLPFRALSLIVAVLAGRK</sequence>
<proteinExistence type="predicted"/>
<dbReference type="RefSeq" id="WP_146030730.1">
    <property type="nucleotide sequence ID" value="NZ_CP065720.1"/>
</dbReference>
<accession>A0ABX6XSR6</accession>
<dbReference type="SUPFAM" id="SSF52540">
    <property type="entry name" value="P-loop containing nucleoside triphosphate hydrolases"/>
    <property type="match status" value="1"/>
</dbReference>
<dbReference type="Proteomes" id="UP000595058">
    <property type="component" value="Chromosome"/>
</dbReference>
<keyword evidence="3" id="KW-1185">Reference proteome</keyword>
<reference evidence="2 3" key="1">
    <citation type="submission" date="2020-12" db="EMBL/GenBank/DDBJ databases">
        <title>FDA dAtabase for Regulatory Grade micrObial Sequences (FDA-ARGOS): Supporting development and validation of Infectious Disease Dx tests.</title>
        <authorList>
            <person name="Sproer C."/>
            <person name="Gronow S."/>
            <person name="Severitt S."/>
            <person name="Schroder I."/>
            <person name="Tallon L."/>
            <person name="Sadzewicz L."/>
            <person name="Zhao X."/>
            <person name="Boylan J."/>
            <person name="Ott S."/>
            <person name="Bowen H."/>
            <person name="Vavikolanu K."/>
            <person name="Mehta A."/>
            <person name="Aluvathingal J."/>
            <person name="Nadendla S."/>
            <person name="Lowell S."/>
            <person name="Myers T."/>
            <person name="Yan Y."/>
            <person name="Sichtig H."/>
        </authorList>
    </citation>
    <scope>NUCLEOTIDE SEQUENCE [LARGE SCALE GENOMIC DNA]</scope>
    <source>
        <strain evidence="2 3">FDAARGOS_877</strain>
    </source>
</reference>
<feature type="coiled-coil region" evidence="1">
    <location>
        <begin position="289"/>
        <end position="389"/>
    </location>
</feature>
<protein>
    <recommendedName>
        <fullName evidence="4">Sulfotransferase family protein</fullName>
    </recommendedName>
</protein>
<evidence type="ECO:0000313" key="3">
    <source>
        <dbReference type="Proteomes" id="UP000595058"/>
    </source>
</evidence>
<keyword evidence="1" id="KW-0175">Coiled coil</keyword>
<organism evidence="2 3">
    <name type="scientific">Stutzerimonas frequens</name>
    <dbReference type="NCBI Taxonomy" id="2968969"/>
    <lineage>
        <taxon>Bacteria</taxon>
        <taxon>Pseudomonadati</taxon>
        <taxon>Pseudomonadota</taxon>
        <taxon>Gammaproteobacteria</taxon>
        <taxon>Pseudomonadales</taxon>
        <taxon>Pseudomonadaceae</taxon>
        <taxon>Stutzerimonas</taxon>
    </lineage>
</organism>
<dbReference type="EMBL" id="CP065720">
    <property type="protein sequence ID" value="QPT17066.1"/>
    <property type="molecule type" value="Genomic_DNA"/>
</dbReference>
<evidence type="ECO:0000313" key="2">
    <source>
        <dbReference type="EMBL" id="QPT17066.1"/>
    </source>
</evidence>
<gene>
    <name evidence="2" type="ORF">I6G34_16850</name>
</gene>
<dbReference type="InterPro" id="IPR027417">
    <property type="entry name" value="P-loop_NTPase"/>
</dbReference>
<evidence type="ECO:0008006" key="4">
    <source>
        <dbReference type="Google" id="ProtNLM"/>
    </source>
</evidence>
<evidence type="ECO:0000256" key="1">
    <source>
        <dbReference type="SAM" id="Coils"/>
    </source>
</evidence>
<dbReference type="GeneID" id="75214998"/>